<evidence type="ECO:0000313" key="1">
    <source>
        <dbReference type="EMBL" id="PSL41719.1"/>
    </source>
</evidence>
<reference evidence="1 2" key="1">
    <citation type="submission" date="2018-03" db="EMBL/GenBank/DDBJ databases">
        <title>Genomic Encyclopedia of Type Strains, Phase III (KMG-III): the genomes of soil and plant-associated and newly described type strains.</title>
        <authorList>
            <person name="Whitman W."/>
        </authorList>
    </citation>
    <scope>NUCLEOTIDE SEQUENCE [LARGE SCALE GENOMIC DNA]</scope>
    <source>
        <strain evidence="1 2">CGMCC 1.07653</strain>
    </source>
</reference>
<name>A0A2P8H693_9BACI</name>
<comment type="caution">
    <text evidence="1">The sequence shown here is derived from an EMBL/GenBank/DDBJ whole genome shotgun (WGS) entry which is preliminary data.</text>
</comment>
<dbReference type="Proteomes" id="UP000242310">
    <property type="component" value="Unassembled WGS sequence"/>
</dbReference>
<proteinExistence type="predicted"/>
<dbReference type="EMBL" id="PYAV01000018">
    <property type="protein sequence ID" value="PSL41719.1"/>
    <property type="molecule type" value="Genomic_DNA"/>
</dbReference>
<organism evidence="1 2">
    <name type="scientific">Salsuginibacillus halophilus</name>
    <dbReference type="NCBI Taxonomy" id="517424"/>
    <lineage>
        <taxon>Bacteria</taxon>
        <taxon>Bacillati</taxon>
        <taxon>Bacillota</taxon>
        <taxon>Bacilli</taxon>
        <taxon>Bacillales</taxon>
        <taxon>Bacillaceae</taxon>
        <taxon>Salsuginibacillus</taxon>
    </lineage>
</organism>
<accession>A0A2P8H693</accession>
<keyword evidence="2" id="KW-1185">Reference proteome</keyword>
<sequence>MEATELAKEMYSISQRIDKASKEVFRLSKERAESERAYREALYKEITKLRHDGVQATLIPDIARGTVADLKFERDAALEMHRSALASLESIQTQASLLQSINRYADDMPGRG</sequence>
<protein>
    <submittedName>
        <fullName evidence="1">Uncharacterized protein</fullName>
    </submittedName>
</protein>
<evidence type="ECO:0000313" key="2">
    <source>
        <dbReference type="Proteomes" id="UP000242310"/>
    </source>
</evidence>
<dbReference type="AlphaFoldDB" id="A0A2P8H693"/>
<gene>
    <name evidence="1" type="ORF">B0H94_11832</name>
</gene>
<dbReference type="RefSeq" id="WP_245894070.1">
    <property type="nucleotide sequence ID" value="NZ_PYAV01000018.1"/>
</dbReference>